<keyword evidence="2" id="KW-0032">Aminotransferase</keyword>
<evidence type="ECO:0000313" key="5">
    <source>
        <dbReference type="Proteomes" id="UP001365542"/>
    </source>
</evidence>
<dbReference type="Pfam" id="PF00202">
    <property type="entry name" value="Aminotran_3"/>
    <property type="match status" value="2"/>
</dbReference>
<gene>
    <name evidence="4" type="ORF">TWF694_007309</name>
</gene>
<evidence type="ECO:0000313" key="4">
    <source>
        <dbReference type="EMBL" id="KAK6541501.1"/>
    </source>
</evidence>
<dbReference type="EMBL" id="JAVHJO010000003">
    <property type="protein sequence ID" value="KAK6541501.1"/>
    <property type="molecule type" value="Genomic_DNA"/>
</dbReference>
<dbReference type="CDD" id="cd03109">
    <property type="entry name" value="DTBS"/>
    <property type="match status" value="1"/>
</dbReference>
<dbReference type="Proteomes" id="UP001365542">
    <property type="component" value="Unassembled WGS sequence"/>
</dbReference>
<protein>
    <submittedName>
        <fullName evidence="4">Uncharacterized protein</fullName>
    </submittedName>
</protein>
<keyword evidence="5" id="KW-1185">Reference proteome</keyword>
<dbReference type="Gene3D" id="3.40.50.300">
    <property type="entry name" value="P-loop containing nucleotide triphosphate hydrolases"/>
    <property type="match status" value="1"/>
</dbReference>
<dbReference type="Pfam" id="PF13500">
    <property type="entry name" value="AAA_26"/>
    <property type="match status" value="1"/>
</dbReference>
<dbReference type="SUPFAM" id="SSF52540">
    <property type="entry name" value="P-loop containing nucleoside triphosphate hydrolases"/>
    <property type="match status" value="1"/>
</dbReference>
<dbReference type="InterPro" id="IPR015424">
    <property type="entry name" value="PyrdxlP-dep_Trfase"/>
</dbReference>
<dbReference type="PROSITE" id="PS00600">
    <property type="entry name" value="AA_TRANSFER_CLASS_3"/>
    <property type="match status" value="1"/>
</dbReference>
<dbReference type="InterPro" id="IPR015421">
    <property type="entry name" value="PyrdxlP-dep_Trfase_major"/>
</dbReference>
<reference evidence="4 5" key="1">
    <citation type="submission" date="2019-10" db="EMBL/GenBank/DDBJ databases">
        <authorList>
            <person name="Palmer J.M."/>
        </authorList>
    </citation>
    <scope>NUCLEOTIDE SEQUENCE [LARGE SCALE GENOMIC DNA]</scope>
    <source>
        <strain evidence="4 5">TWF694</strain>
    </source>
</reference>
<dbReference type="FunFam" id="3.90.1150.10:FF:000080">
    <property type="entry name" value="Bifunctional dethiobiotin synthetase/adenosylmethionine-8-amino-7-oxononanoate aminotransferase"/>
    <property type="match status" value="1"/>
</dbReference>
<dbReference type="SUPFAM" id="SSF53383">
    <property type="entry name" value="PLP-dependent transferases"/>
    <property type="match status" value="1"/>
</dbReference>
<accession>A0AAV9XHS7</accession>
<dbReference type="InterPro" id="IPR049704">
    <property type="entry name" value="Aminotrans_3_PPA_site"/>
</dbReference>
<dbReference type="PANTHER" id="PTHR42684:SF3">
    <property type="entry name" value="ADENOSYLMETHIONINE-8-AMINO-7-OXONONANOATE AMINOTRANSFERASE"/>
    <property type="match status" value="1"/>
</dbReference>
<dbReference type="GO" id="GO:0004141">
    <property type="term" value="F:dethiobiotin synthase activity"/>
    <property type="evidence" value="ECO:0007669"/>
    <property type="project" value="TreeGrafter"/>
</dbReference>
<dbReference type="InterPro" id="IPR005814">
    <property type="entry name" value="Aminotrans_3"/>
</dbReference>
<name>A0AAV9XHS7_9PEZI</name>
<dbReference type="GO" id="GO:0004015">
    <property type="term" value="F:adenosylmethionine-8-amino-7-oxononanoate transaminase activity"/>
    <property type="evidence" value="ECO:0007669"/>
    <property type="project" value="TreeGrafter"/>
</dbReference>
<comment type="subcellular location">
    <subcellularLocation>
        <location evidence="1">Mitochondrion</location>
    </subcellularLocation>
</comment>
<comment type="caution">
    <text evidence="4">The sequence shown here is derived from an EMBL/GenBank/DDBJ whole genome shotgun (WGS) entry which is preliminary data.</text>
</comment>
<dbReference type="InterPro" id="IPR027417">
    <property type="entry name" value="P-loop_NTPase"/>
</dbReference>
<dbReference type="PANTHER" id="PTHR42684">
    <property type="entry name" value="ADENOSYLMETHIONINE-8-AMINO-7-OXONONANOATE AMINOTRANSFERASE"/>
    <property type="match status" value="1"/>
</dbReference>
<evidence type="ECO:0000256" key="1">
    <source>
        <dbReference type="ARBA" id="ARBA00004173"/>
    </source>
</evidence>
<organism evidence="4 5">
    <name type="scientific">Orbilia ellipsospora</name>
    <dbReference type="NCBI Taxonomy" id="2528407"/>
    <lineage>
        <taxon>Eukaryota</taxon>
        <taxon>Fungi</taxon>
        <taxon>Dikarya</taxon>
        <taxon>Ascomycota</taxon>
        <taxon>Pezizomycotina</taxon>
        <taxon>Orbiliomycetes</taxon>
        <taxon>Orbiliales</taxon>
        <taxon>Orbiliaceae</taxon>
        <taxon>Orbilia</taxon>
    </lineage>
</organism>
<evidence type="ECO:0000256" key="2">
    <source>
        <dbReference type="ARBA" id="ARBA00022576"/>
    </source>
</evidence>
<keyword evidence="3" id="KW-0808">Transferase</keyword>
<dbReference type="GO" id="GO:0030170">
    <property type="term" value="F:pyridoxal phosphate binding"/>
    <property type="evidence" value="ECO:0007669"/>
    <property type="project" value="InterPro"/>
</dbReference>
<dbReference type="GO" id="GO:0009102">
    <property type="term" value="P:biotin biosynthetic process"/>
    <property type="evidence" value="ECO:0007669"/>
    <property type="project" value="TreeGrafter"/>
</dbReference>
<dbReference type="AlphaFoldDB" id="A0AAV9XHS7"/>
<dbReference type="Gene3D" id="3.40.640.10">
    <property type="entry name" value="Type I PLP-dependent aspartate aminotransferase-like (Major domain)"/>
    <property type="match status" value="1"/>
</dbReference>
<evidence type="ECO:0000256" key="3">
    <source>
        <dbReference type="ARBA" id="ARBA00022679"/>
    </source>
</evidence>
<proteinExistence type="predicted"/>
<sequence length="798" mass="88595">MKSPVASLLWRSLRIYQIFGANTDVGKTIFTTLLARTAKRLWRDEEITYLKPVSTGAEDEADDRHISRFAPGVSRHTLYQYDIPCSPHKAAIASGKSIPADEEFLSKCRDFAALCAAKDKGWLFMETAGGVHSPGPSGKTQADLYIPLRTPSVLIGDSRLGGISQTISAFESLRIRGYDVDHVLLFNDDVYENYKYLGEYFDKNYSIPVSSLLEPPKRHDNPRRDAEALEEYYSREDSGEVVSGVLEALKQSHCARLSNLDSMATRASQHIWYPFTQQSLVGPRDITTIDSAYGDFFQTLTPKSADGPIHDSAVLKSSFDASASWWTQGLGHANSKLTLAAAYAAGRYGHVIFASTIHQPAMLLAETLLKGMKNPRLNRVFYSDNGSTGMEVAIKMGLRATRKRYGWEVNQNLKILGLKGAYHGDTIGAMDCADPGIYNEKVEWYEGKGYWLDYPTVLCKHGKWSVTVADGLQETFGQGKSYKSLDDIFDVEAREERGEHKLYEEHIISTLQKCRERGVKFGVLILEPIVLGAGGMEFVDPLFQRTLVNVVRSSPHLFGEPVQRASEPANDLNEWTGLPVVFDEVFTGLYRLGRITPSTFLGVYPDISVHAKLLTGGLVPLCATIASENIYKTFLSPDKTDALLHGHSYTAHPIGCQVALESIQEMQAMDKQGEWDWARFQGWGGEQKRTKTVEVWSIWSHEFIKNLSKQTDRVVGAWALGTVLAIHLRDNAGAGYSSNVAIGLRDALSLEREGESGGPWNVHCRVLGNVLYIMGSQVSSETSVKRISELLTENLANH</sequence>
<dbReference type="GO" id="GO:0005739">
    <property type="term" value="C:mitochondrion"/>
    <property type="evidence" value="ECO:0007669"/>
    <property type="project" value="UniProtKB-SubCell"/>
</dbReference>